<proteinExistence type="inferred from homology"/>
<sequence length="211" mass="23797">MAEGGEKSDENNPFSFKSFVTKKDKSVTEHEKPSNEDDLDIFNTPDLQDENRALRQQVEELKRRNHQCDNRVGDLERQLERQKAKEAEENAVMERAMEQVEENLSQTTKRAVQAETMVTKLKQDVKGLQAEMGKLRGENRMLLSGDKYLGDIKERTGYVAEQLSSATNTAETSLKQLLSGLDQLKMLSLVLTSIDKITEDTSSSDSSKPNA</sequence>
<dbReference type="SUPFAM" id="SSF57997">
    <property type="entry name" value="Tropomyosin"/>
    <property type="match status" value="1"/>
</dbReference>
<feature type="compositionally biased region" description="Basic and acidic residues" evidence="4">
    <location>
        <begin position="1"/>
        <end position="10"/>
    </location>
</feature>
<protein>
    <recommendedName>
        <fullName evidence="2">Endosome-associated-trafficking regulator 1</fullName>
    </recommendedName>
</protein>
<accession>A0ABY7EXU5</accession>
<feature type="region of interest" description="Disordered" evidence="4">
    <location>
        <begin position="1"/>
        <end position="46"/>
    </location>
</feature>
<keyword evidence="6" id="KW-1185">Reference proteome</keyword>
<reference evidence="5" key="1">
    <citation type="submission" date="2022-11" db="EMBL/GenBank/DDBJ databases">
        <title>Centuries of genome instability and evolution in soft-shell clam transmissible cancer (bioRxiv).</title>
        <authorList>
            <person name="Hart S.F.M."/>
            <person name="Yonemitsu M.A."/>
            <person name="Giersch R.M."/>
            <person name="Beal B.F."/>
            <person name="Arriagada G."/>
            <person name="Davis B.W."/>
            <person name="Ostrander E.A."/>
            <person name="Goff S.P."/>
            <person name="Metzger M.J."/>
        </authorList>
    </citation>
    <scope>NUCLEOTIDE SEQUENCE</scope>
    <source>
        <strain evidence="5">MELC-2E11</strain>
        <tissue evidence="5">Siphon/mantle</tissue>
    </source>
</reference>
<evidence type="ECO:0000256" key="1">
    <source>
        <dbReference type="ARBA" id="ARBA00007791"/>
    </source>
</evidence>
<dbReference type="PANTHER" id="PTHR31259">
    <property type="entry name" value="ENDOSOME-ASSOCIATED TRAFFICKING REGULATOR 1"/>
    <property type="match status" value="1"/>
</dbReference>
<dbReference type="Proteomes" id="UP001164746">
    <property type="component" value="Chromosome 8"/>
</dbReference>
<feature type="compositionally biased region" description="Basic and acidic residues" evidence="4">
    <location>
        <begin position="21"/>
        <end position="35"/>
    </location>
</feature>
<evidence type="ECO:0000256" key="4">
    <source>
        <dbReference type="SAM" id="MobiDB-lite"/>
    </source>
</evidence>
<organism evidence="5 6">
    <name type="scientific">Mya arenaria</name>
    <name type="common">Soft-shell clam</name>
    <dbReference type="NCBI Taxonomy" id="6604"/>
    <lineage>
        <taxon>Eukaryota</taxon>
        <taxon>Metazoa</taxon>
        <taxon>Spiralia</taxon>
        <taxon>Lophotrochozoa</taxon>
        <taxon>Mollusca</taxon>
        <taxon>Bivalvia</taxon>
        <taxon>Autobranchia</taxon>
        <taxon>Heteroconchia</taxon>
        <taxon>Euheterodonta</taxon>
        <taxon>Imparidentia</taxon>
        <taxon>Neoheterodontei</taxon>
        <taxon>Myida</taxon>
        <taxon>Myoidea</taxon>
        <taxon>Myidae</taxon>
        <taxon>Mya</taxon>
    </lineage>
</organism>
<evidence type="ECO:0000256" key="3">
    <source>
        <dbReference type="ARBA" id="ARBA00023054"/>
    </source>
</evidence>
<gene>
    <name evidence="5" type="ORF">MAR_027523</name>
</gene>
<dbReference type="PANTHER" id="PTHR31259:SF3">
    <property type="entry name" value="ENDOSOME-ASSOCIATED-TRAFFICKING REGULATOR 1"/>
    <property type="match status" value="1"/>
</dbReference>
<dbReference type="EMBL" id="CP111019">
    <property type="protein sequence ID" value="WAR13343.1"/>
    <property type="molecule type" value="Genomic_DNA"/>
</dbReference>
<evidence type="ECO:0000313" key="5">
    <source>
        <dbReference type="EMBL" id="WAR13343.1"/>
    </source>
</evidence>
<dbReference type="InterPro" id="IPR026757">
    <property type="entry name" value="ENTR1"/>
</dbReference>
<comment type="similarity">
    <text evidence="1">Belongs to the ENTR1 family.</text>
</comment>
<name>A0ABY7EXU5_MYAAR</name>
<keyword evidence="3" id="KW-0175">Coiled coil</keyword>
<evidence type="ECO:0000313" key="6">
    <source>
        <dbReference type="Proteomes" id="UP001164746"/>
    </source>
</evidence>
<evidence type="ECO:0000256" key="2">
    <source>
        <dbReference type="ARBA" id="ARBA00016007"/>
    </source>
</evidence>